<dbReference type="Pfam" id="PF08100">
    <property type="entry name" value="Dimerisation"/>
    <property type="match status" value="1"/>
</dbReference>
<evidence type="ECO:0000313" key="7">
    <source>
        <dbReference type="EMBL" id="PZG24371.1"/>
    </source>
</evidence>
<dbReference type="PANTHER" id="PTHR43712:SF2">
    <property type="entry name" value="O-METHYLTRANSFERASE CICE"/>
    <property type="match status" value="1"/>
</dbReference>
<dbReference type="InterPro" id="IPR001077">
    <property type="entry name" value="COMT_C"/>
</dbReference>
<keyword evidence="3" id="KW-0949">S-adenosyl-L-methionine</keyword>
<organism evidence="7 8">
    <name type="scientific">Micromonospora craterilacus</name>
    <dbReference type="NCBI Taxonomy" id="1655439"/>
    <lineage>
        <taxon>Bacteria</taxon>
        <taxon>Bacillati</taxon>
        <taxon>Actinomycetota</taxon>
        <taxon>Actinomycetes</taxon>
        <taxon>Micromonosporales</taxon>
        <taxon>Micromonosporaceae</taxon>
        <taxon>Micromonospora</taxon>
    </lineage>
</organism>
<evidence type="ECO:0000256" key="1">
    <source>
        <dbReference type="ARBA" id="ARBA00022603"/>
    </source>
</evidence>
<reference evidence="7 8" key="1">
    <citation type="submission" date="2018-01" db="EMBL/GenBank/DDBJ databases">
        <title>Draft genome sequence of Jishengella sp. NA12.</title>
        <authorList>
            <person name="Sahin N."/>
            <person name="Ay H."/>
            <person name="Saygin H."/>
        </authorList>
    </citation>
    <scope>NUCLEOTIDE SEQUENCE [LARGE SCALE GENOMIC DNA]</scope>
    <source>
        <strain evidence="7 8">NA12</strain>
    </source>
</reference>
<keyword evidence="2 7" id="KW-0808">Transferase</keyword>
<evidence type="ECO:0000256" key="3">
    <source>
        <dbReference type="ARBA" id="ARBA00022691"/>
    </source>
</evidence>
<dbReference type="GO" id="GO:0046983">
    <property type="term" value="F:protein dimerization activity"/>
    <property type="evidence" value="ECO:0007669"/>
    <property type="project" value="InterPro"/>
</dbReference>
<feature type="active site" description="Proton acceptor" evidence="4">
    <location>
        <position position="242"/>
    </location>
</feature>
<dbReference type="GO" id="GO:0032259">
    <property type="term" value="P:methylation"/>
    <property type="evidence" value="ECO:0007669"/>
    <property type="project" value="UniProtKB-KW"/>
</dbReference>
<dbReference type="AlphaFoldDB" id="A0A2W2ENQ7"/>
<dbReference type="CDD" id="cd02440">
    <property type="entry name" value="AdoMet_MTases"/>
    <property type="match status" value="1"/>
</dbReference>
<gene>
    <name evidence="7" type="ORF">C1I95_00145</name>
</gene>
<dbReference type="Gene3D" id="1.10.10.10">
    <property type="entry name" value="Winged helix-like DNA-binding domain superfamily/Winged helix DNA-binding domain"/>
    <property type="match status" value="1"/>
</dbReference>
<dbReference type="RefSeq" id="WP_111211657.1">
    <property type="nucleotide sequence ID" value="NZ_POTY01000001.1"/>
</dbReference>
<feature type="domain" description="O-methyltransferase C-terminal" evidence="5">
    <location>
        <begin position="115"/>
        <end position="312"/>
    </location>
</feature>
<dbReference type="GO" id="GO:0008171">
    <property type="term" value="F:O-methyltransferase activity"/>
    <property type="evidence" value="ECO:0007669"/>
    <property type="project" value="InterPro"/>
</dbReference>
<dbReference type="PROSITE" id="PS51683">
    <property type="entry name" value="SAM_OMT_II"/>
    <property type="match status" value="1"/>
</dbReference>
<keyword evidence="1 7" id="KW-0489">Methyltransferase</keyword>
<dbReference type="InterPro" id="IPR036388">
    <property type="entry name" value="WH-like_DNA-bd_sf"/>
</dbReference>
<dbReference type="SUPFAM" id="SSF46785">
    <property type="entry name" value="Winged helix' DNA-binding domain"/>
    <property type="match status" value="1"/>
</dbReference>
<evidence type="ECO:0000259" key="5">
    <source>
        <dbReference type="Pfam" id="PF00891"/>
    </source>
</evidence>
<dbReference type="InterPro" id="IPR012967">
    <property type="entry name" value="COMT_dimerisation"/>
</dbReference>
<dbReference type="OrthoDB" id="3804952at2"/>
<dbReference type="SUPFAM" id="SSF53335">
    <property type="entry name" value="S-adenosyl-L-methionine-dependent methyltransferases"/>
    <property type="match status" value="1"/>
</dbReference>
<dbReference type="InterPro" id="IPR016461">
    <property type="entry name" value="COMT-like"/>
</dbReference>
<name>A0A2W2ENQ7_9ACTN</name>
<dbReference type="InterPro" id="IPR029063">
    <property type="entry name" value="SAM-dependent_MTases_sf"/>
</dbReference>
<dbReference type="InterPro" id="IPR036390">
    <property type="entry name" value="WH_DNA-bd_sf"/>
</dbReference>
<sequence>MDRLQSALALYQEAMGYTYAAALRAAATVNVADHLVDGPRTATELAAATGTDADALRRVLRLLAARDVVHERDGRFALTDKGAALRSDSPVPARAGILMFTDTMFWTMSHRVTAAMGPERPAFAEIFGGSLDDYFDHDAEVEALYYQGMETVSAAEHRILARTGLFPDTGTVADVGGGRGGFLLTVLREHPGLQGILLDRAEVVARHRLDEPDVAGRWKVVAGDFLSEAPHADVHVLKRILHNWDDEHSVRILANCRRVMPAHGRVLMVDAIVPEGNDPHQSKEMDFMMLAARTGQERTADELEPLFAAAGLRLEQVVGTSSVMSVAVGVPA</sequence>
<dbReference type="Pfam" id="PF00891">
    <property type="entry name" value="Methyltransf_2"/>
    <property type="match status" value="1"/>
</dbReference>
<proteinExistence type="predicted"/>
<accession>A0A2W2ENQ7</accession>
<evidence type="ECO:0000313" key="8">
    <source>
        <dbReference type="Proteomes" id="UP000248924"/>
    </source>
</evidence>
<protein>
    <submittedName>
        <fullName evidence="7">Methyltransferase</fullName>
    </submittedName>
</protein>
<comment type="caution">
    <text evidence="7">The sequence shown here is derived from an EMBL/GenBank/DDBJ whole genome shotgun (WGS) entry which is preliminary data.</text>
</comment>
<dbReference type="PIRSF" id="PIRSF005739">
    <property type="entry name" value="O-mtase"/>
    <property type="match status" value="1"/>
</dbReference>
<evidence type="ECO:0000256" key="4">
    <source>
        <dbReference type="PIRSR" id="PIRSR005739-1"/>
    </source>
</evidence>
<dbReference type="Gene3D" id="3.40.50.150">
    <property type="entry name" value="Vaccinia Virus protein VP39"/>
    <property type="match status" value="1"/>
</dbReference>
<dbReference type="EMBL" id="POTY01000001">
    <property type="protein sequence ID" value="PZG24371.1"/>
    <property type="molecule type" value="Genomic_DNA"/>
</dbReference>
<feature type="domain" description="O-methyltransferase dimerisation" evidence="6">
    <location>
        <begin position="15"/>
        <end position="83"/>
    </location>
</feature>
<evidence type="ECO:0000256" key="2">
    <source>
        <dbReference type="ARBA" id="ARBA00022679"/>
    </source>
</evidence>
<evidence type="ECO:0000259" key="6">
    <source>
        <dbReference type="Pfam" id="PF08100"/>
    </source>
</evidence>
<keyword evidence="8" id="KW-1185">Reference proteome</keyword>
<dbReference type="PANTHER" id="PTHR43712">
    <property type="entry name" value="PUTATIVE (AFU_ORTHOLOGUE AFUA_4G14580)-RELATED"/>
    <property type="match status" value="1"/>
</dbReference>
<dbReference type="Proteomes" id="UP000248924">
    <property type="component" value="Unassembled WGS sequence"/>
</dbReference>